<feature type="domain" description="HTH myb-type" evidence="3">
    <location>
        <begin position="107"/>
        <end position="157"/>
    </location>
</feature>
<accession>A0ABQ8YY77</accession>
<evidence type="ECO:0000313" key="4">
    <source>
        <dbReference type="EMBL" id="KAJ6249519.1"/>
    </source>
</evidence>
<dbReference type="Proteomes" id="UP001150062">
    <property type="component" value="Unassembled WGS sequence"/>
</dbReference>
<evidence type="ECO:0000259" key="2">
    <source>
        <dbReference type="PROSITE" id="PS50090"/>
    </source>
</evidence>
<dbReference type="SUPFAM" id="SSF46689">
    <property type="entry name" value="Homeodomain-like"/>
    <property type="match status" value="1"/>
</dbReference>
<organism evidence="4 5">
    <name type="scientific">Anaeramoeba flamelloides</name>
    <dbReference type="NCBI Taxonomy" id="1746091"/>
    <lineage>
        <taxon>Eukaryota</taxon>
        <taxon>Metamonada</taxon>
        <taxon>Anaeramoebidae</taxon>
        <taxon>Anaeramoeba</taxon>
    </lineage>
</organism>
<evidence type="ECO:0000259" key="3">
    <source>
        <dbReference type="PROSITE" id="PS51294"/>
    </source>
</evidence>
<dbReference type="PROSITE" id="PS51294">
    <property type="entry name" value="HTH_MYB"/>
    <property type="match status" value="2"/>
</dbReference>
<protein>
    <submittedName>
        <fullName evidence="4">Myb protein</fullName>
    </submittedName>
</protein>
<dbReference type="InterPro" id="IPR001005">
    <property type="entry name" value="SANT/Myb"/>
</dbReference>
<dbReference type="InterPro" id="IPR050560">
    <property type="entry name" value="MYB_TF"/>
</dbReference>
<reference evidence="4" key="1">
    <citation type="submission" date="2022-08" db="EMBL/GenBank/DDBJ databases">
        <title>Novel sulfate-reducing endosymbionts in the free-living metamonad Anaeramoeba.</title>
        <authorList>
            <person name="Jerlstrom-Hultqvist J."/>
            <person name="Cepicka I."/>
            <person name="Gallot-Lavallee L."/>
            <person name="Salas-Leiva D."/>
            <person name="Curtis B.A."/>
            <person name="Zahonova K."/>
            <person name="Pipaliya S."/>
            <person name="Dacks J."/>
            <person name="Roger A.J."/>
        </authorList>
    </citation>
    <scope>NUCLEOTIDE SEQUENCE</scope>
    <source>
        <strain evidence="4">Schooner1</strain>
    </source>
</reference>
<feature type="region of interest" description="Disordered" evidence="1">
    <location>
        <begin position="1"/>
        <end position="36"/>
    </location>
</feature>
<keyword evidence="5" id="KW-1185">Reference proteome</keyword>
<dbReference type="SMART" id="SM00717">
    <property type="entry name" value="SANT"/>
    <property type="match status" value="2"/>
</dbReference>
<feature type="compositionally biased region" description="Low complexity" evidence="1">
    <location>
        <begin position="15"/>
        <end position="27"/>
    </location>
</feature>
<dbReference type="Pfam" id="PF00249">
    <property type="entry name" value="Myb_DNA-binding"/>
    <property type="match status" value="2"/>
</dbReference>
<proteinExistence type="predicted"/>
<dbReference type="PROSITE" id="PS50090">
    <property type="entry name" value="MYB_LIKE"/>
    <property type="match status" value="2"/>
</dbReference>
<dbReference type="Gene3D" id="1.10.10.60">
    <property type="entry name" value="Homeodomain-like"/>
    <property type="match status" value="2"/>
</dbReference>
<gene>
    <name evidence="4" type="ORF">M0813_16940</name>
</gene>
<feature type="compositionally biased region" description="Low complexity" evidence="1">
    <location>
        <begin position="183"/>
        <end position="196"/>
    </location>
</feature>
<comment type="caution">
    <text evidence="4">The sequence shown here is derived from an EMBL/GenBank/DDBJ whole genome shotgun (WGS) entry which is preliminary data.</text>
</comment>
<dbReference type="PANTHER" id="PTHR45614:SF299">
    <property type="entry name" value="MYB-LIKE DNA-BINDING DOMAIN CONTAINING PROTEIN"/>
    <property type="match status" value="1"/>
</dbReference>
<dbReference type="EMBL" id="JAOAOG010000098">
    <property type="protein sequence ID" value="KAJ6249519.1"/>
    <property type="molecule type" value="Genomic_DNA"/>
</dbReference>
<dbReference type="PANTHER" id="PTHR45614">
    <property type="entry name" value="MYB PROTEIN-RELATED"/>
    <property type="match status" value="1"/>
</dbReference>
<feature type="domain" description="HTH myb-type" evidence="3">
    <location>
        <begin position="51"/>
        <end position="106"/>
    </location>
</feature>
<dbReference type="InterPro" id="IPR017930">
    <property type="entry name" value="Myb_dom"/>
</dbReference>
<dbReference type="InterPro" id="IPR009057">
    <property type="entry name" value="Homeodomain-like_sf"/>
</dbReference>
<feature type="region of interest" description="Disordered" evidence="1">
    <location>
        <begin position="177"/>
        <end position="196"/>
    </location>
</feature>
<feature type="domain" description="Myb-like" evidence="2">
    <location>
        <begin position="103"/>
        <end position="153"/>
    </location>
</feature>
<dbReference type="CDD" id="cd00167">
    <property type="entry name" value="SANT"/>
    <property type="match status" value="2"/>
</dbReference>
<name>A0ABQ8YY77_9EUKA</name>
<feature type="domain" description="Myb-like" evidence="2">
    <location>
        <begin position="51"/>
        <end position="102"/>
    </location>
</feature>
<evidence type="ECO:0000313" key="5">
    <source>
        <dbReference type="Proteomes" id="UP001150062"/>
    </source>
</evidence>
<evidence type="ECO:0000256" key="1">
    <source>
        <dbReference type="SAM" id="MobiDB-lite"/>
    </source>
</evidence>
<sequence>MNEMTNNNSVHKDQSSNNNLKNTSNSSHYIDTDLKTGCMRKRKQRSNVLTSNGIRKGSWEKYEDELLIEAVNKYETYSWTKIANLVPSRNAKQCRERWINQLNPDLVHGFWTNEEDEIILKMRGQLGNKWAQIQKKLSRRSANAIKNRYNSLATLAKKKKKKTPKNCQNQDQKNQFIDDQKTKNNNNNNNNNNNLLTTTDTLIDNKNASQLDQELEIILNSPNNSQLMSCPSPNFTECFRSPKRRKRKKKRIVVQTSLKARKLFQNGETIKKELKRKCEDLDQKSNLEILLLVAEHYF</sequence>